<evidence type="ECO:0000313" key="5">
    <source>
        <dbReference type="Proteomes" id="UP000472262"/>
    </source>
</evidence>
<gene>
    <name evidence="4" type="primary">LOC107551654</name>
</gene>
<reference evidence="4" key="2">
    <citation type="submission" date="2025-09" db="UniProtKB">
        <authorList>
            <consortium name="Ensembl"/>
        </authorList>
    </citation>
    <scope>IDENTIFICATION</scope>
</reference>
<dbReference type="PANTHER" id="PTHR24006">
    <property type="entry name" value="UBIQUITIN CARBOXYL-TERMINAL HYDROLASE"/>
    <property type="match status" value="1"/>
</dbReference>
<organism evidence="4 5">
    <name type="scientific">Sinocyclocheilus grahami</name>
    <name type="common">Dianchi golden-line fish</name>
    <name type="synonym">Barbus grahami</name>
    <dbReference type="NCBI Taxonomy" id="75366"/>
    <lineage>
        <taxon>Eukaryota</taxon>
        <taxon>Metazoa</taxon>
        <taxon>Chordata</taxon>
        <taxon>Craniata</taxon>
        <taxon>Vertebrata</taxon>
        <taxon>Euteleostomi</taxon>
        <taxon>Actinopterygii</taxon>
        <taxon>Neopterygii</taxon>
        <taxon>Teleostei</taxon>
        <taxon>Ostariophysi</taxon>
        <taxon>Cypriniformes</taxon>
        <taxon>Cyprinidae</taxon>
        <taxon>Cyprininae</taxon>
        <taxon>Sinocyclocheilus</taxon>
    </lineage>
</organism>
<dbReference type="GO" id="GO:0006508">
    <property type="term" value="P:proteolysis"/>
    <property type="evidence" value="ECO:0007669"/>
    <property type="project" value="UniProtKB-KW"/>
</dbReference>
<dbReference type="Gene3D" id="1.10.8.10">
    <property type="entry name" value="DNA helicase RuvA subunit, C-terminal domain"/>
    <property type="match status" value="1"/>
</dbReference>
<dbReference type="EC" id="3.4.19.12" evidence="1"/>
<dbReference type="CDD" id="cd02665">
    <property type="entry name" value="Peptidase_C19I"/>
    <property type="match status" value="1"/>
</dbReference>
<feature type="region of interest" description="Disordered" evidence="2">
    <location>
        <begin position="344"/>
        <end position="379"/>
    </location>
</feature>
<evidence type="ECO:0000256" key="1">
    <source>
        <dbReference type="RuleBase" id="RU366025"/>
    </source>
</evidence>
<dbReference type="InterPro" id="IPR050164">
    <property type="entry name" value="Peptidase_C19"/>
</dbReference>
<keyword evidence="1" id="KW-0378">Hydrolase</keyword>
<feature type="compositionally biased region" description="Polar residues" evidence="2">
    <location>
        <begin position="360"/>
        <end position="377"/>
    </location>
</feature>
<dbReference type="GO" id="GO:0004843">
    <property type="term" value="F:cysteine-type deubiquitinase activity"/>
    <property type="evidence" value="ECO:0007669"/>
    <property type="project" value="UniProtKB-UniRule"/>
</dbReference>
<comment type="catalytic activity">
    <reaction evidence="1">
        <text>Thiol-dependent hydrolysis of ester, thioester, amide, peptide and isopeptide bonds formed by the C-terminal Gly of ubiquitin (a 76-residue protein attached to proteins as an intracellular targeting signal).</text>
        <dbReference type="EC" id="3.4.19.12"/>
    </reaction>
</comment>
<dbReference type="InterPro" id="IPR018200">
    <property type="entry name" value="USP_CS"/>
</dbReference>
<feature type="region of interest" description="Disordered" evidence="2">
    <location>
        <begin position="578"/>
        <end position="616"/>
    </location>
</feature>
<dbReference type="GO" id="GO:0005634">
    <property type="term" value="C:nucleus"/>
    <property type="evidence" value="ECO:0007669"/>
    <property type="project" value="TreeGrafter"/>
</dbReference>
<accession>A0A672MEM3</accession>
<dbReference type="SUPFAM" id="SSF46934">
    <property type="entry name" value="UBA-like"/>
    <property type="match status" value="1"/>
</dbReference>
<keyword evidence="1" id="KW-0645">Protease</keyword>
<dbReference type="InterPro" id="IPR038765">
    <property type="entry name" value="Papain-like_cys_pep_sf"/>
</dbReference>
<keyword evidence="1" id="KW-0833">Ubl conjugation pathway</keyword>
<dbReference type="GO" id="GO:0000077">
    <property type="term" value="P:DNA damage checkpoint signaling"/>
    <property type="evidence" value="ECO:0007669"/>
    <property type="project" value="TreeGrafter"/>
</dbReference>
<dbReference type="GO" id="GO:0016579">
    <property type="term" value="P:protein deubiquitination"/>
    <property type="evidence" value="ECO:0007669"/>
    <property type="project" value="InterPro"/>
</dbReference>
<dbReference type="GO" id="GO:0005829">
    <property type="term" value="C:cytosol"/>
    <property type="evidence" value="ECO:0007669"/>
    <property type="project" value="TreeGrafter"/>
</dbReference>
<evidence type="ECO:0000256" key="2">
    <source>
        <dbReference type="SAM" id="MobiDB-lite"/>
    </source>
</evidence>
<reference evidence="4" key="1">
    <citation type="submission" date="2025-08" db="UniProtKB">
        <authorList>
            <consortium name="Ensembl"/>
        </authorList>
    </citation>
    <scope>IDENTIFICATION</scope>
</reference>
<dbReference type="InterPro" id="IPR001394">
    <property type="entry name" value="Peptidase_C19_UCH"/>
</dbReference>
<keyword evidence="5" id="KW-1185">Reference proteome</keyword>
<dbReference type="InterPro" id="IPR028889">
    <property type="entry name" value="USP"/>
</dbReference>
<dbReference type="InterPro" id="IPR009060">
    <property type="entry name" value="UBA-like_sf"/>
</dbReference>
<dbReference type="PROSITE" id="PS00972">
    <property type="entry name" value="USP_1"/>
    <property type="match status" value="1"/>
</dbReference>
<name>A0A672MEM3_SINGR</name>
<dbReference type="PROSITE" id="PS50235">
    <property type="entry name" value="USP_3"/>
    <property type="match status" value="1"/>
</dbReference>
<dbReference type="PROSITE" id="PS00973">
    <property type="entry name" value="USP_2"/>
    <property type="match status" value="1"/>
</dbReference>
<dbReference type="Gene3D" id="3.90.70.10">
    <property type="entry name" value="Cysteine proteinases"/>
    <property type="match status" value="1"/>
</dbReference>
<evidence type="ECO:0000259" key="3">
    <source>
        <dbReference type="PROSITE" id="PS50235"/>
    </source>
</evidence>
<evidence type="ECO:0000313" key="4">
    <source>
        <dbReference type="Ensembl" id="ENSSGRP00000033738.1"/>
    </source>
</evidence>
<dbReference type="Ensembl" id="ENSSGRT00000036219.1">
    <property type="protein sequence ID" value="ENSSGRP00000033738.1"/>
    <property type="gene ID" value="ENSSGRG00000017680.1"/>
</dbReference>
<proteinExistence type="inferred from homology"/>
<dbReference type="Pfam" id="PF00443">
    <property type="entry name" value="UCH"/>
    <property type="match status" value="2"/>
</dbReference>
<comment type="similarity">
    <text evidence="1">Belongs to the peptidase C19 family.</text>
</comment>
<protein>
    <recommendedName>
        <fullName evidence="1">Ubiquitin carboxyl-terminal hydrolase</fullName>
        <ecNumber evidence="1">3.4.19.12</ecNumber>
    </recommendedName>
</protein>
<keyword evidence="1" id="KW-0788">Thiol protease</keyword>
<dbReference type="PANTHER" id="PTHR24006:SF678">
    <property type="entry name" value="UBIQUITIN CARBOXYL-TERMINAL HYDROLASE 28"/>
    <property type="match status" value="1"/>
</dbReference>
<dbReference type="SUPFAM" id="SSF54001">
    <property type="entry name" value="Cysteine proteinases"/>
    <property type="match status" value="1"/>
</dbReference>
<dbReference type="Proteomes" id="UP000472262">
    <property type="component" value="Unassembled WGS sequence"/>
</dbReference>
<feature type="domain" description="USP" evidence="3">
    <location>
        <begin position="96"/>
        <end position="518"/>
    </location>
</feature>
<sequence length="891" mass="102542">MFACLFQSQMLLNQLREITGIQDLQVLQSALNVCLVQQHLSMYDEYSILSVKLNNYACLCILVSFTFSDGMKRKRCEGSGESCSPADWIRQEDCPVGIRNVGNTCWFSAVIQSLFHLPVFRRLVLNYCLSERVLEKCKSHSDVSEFTHKLLDWLEDAFQLAANGNNPEDKQNNPMVQLFYGTFVAERLHEGKIVSNIEQFGQYPLQVNGFNNLDECLEGAMVEGEIESLHSDQTMSSGQERWFSKLPPVLTFELSRFEFNQSLGRPEKIHKKLEFPQVIYMDRYLHKNVDQTHGRRGDVKRLKDQLTVLQQKLEGYKNYGSGPTKYPLADMLQYVVEFATTKPTNVSPASVPTNPPIHTEPSSGDSRQDPFSSTQKTPIHKPFTQCRAPMEVPLQPAPHSVTEEELYFVRSCLQRWRAEVENTVNELKASIDKVSQALEGMYSDNSLCQVSYRLHAVLVHEGQASAGHYWAYIYDHANKRWLKYNDVMVTESTWEELVRDSYGGMTNASAYCLMYISDKLPYLIAEDTDDETGQALKGMDSLPSILRRYVREDNRWFQQELREWEEQFCQAQCEEVHTEKPIPEEPQNPEQEPNPEPAQEQTNEVSGEPPTDSTPAFHEEYSRLYELSQEETTPQQDPRLQHVLVYLFQNQAPNRVIERTLLEQFGDRNLSFDDRAVSIMREARSKIRLIKPEDMDMDEYLQWHDDYSMFKTVFAYLLTGLEQYQNGKIREALNYLAHAHQDNSVLLRKGERKGVDQSLIALYRRKCLKELNDNAATLFKSPDANDVAEAVTIMNECIIPCMHLMVRDSVSQEDLDVIELIRSCWCSYLGQDMDDSLQEKLSEFLPRVLDCSAELVVLKEPPKVRKSPHDLCSRLTAVMESIHSTSVITVK</sequence>
<dbReference type="AlphaFoldDB" id="A0A672MEM3"/>